<keyword evidence="3" id="KW-1185">Reference proteome</keyword>
<sequence>MTGAEFSEVDIDLLADYVGGALDGTPDEAVVTALIADNAAWREAHSQLSGGVAAVTGQLRTLGSAAEPMPADVVARVDSALAAATDPSLTPIAASSSGAAVGPAAMEPGTDGAAPDRHLVAVPSRSRGQRGRRLRWAAPVGIAAGVLAFLGFGFQQLSGTDSADTSTAAGSAAEVPQANSAPELGTPPFQQTGTDYRRETLSSVGAMTTMLDQAGPLAAESSTSDARKAAPEARASALVDPLLDRLRAQAALRACLKAITAEHGAGPITPQLIDFARYNGASAVIVQFTAGGESWVWAVGPECGTRGVGADTRASVKVG</sequence>
<evidence type="ECO:0000313" key="2">
    <source>
        <dbReference type="EMBL" id="GIM75295.1"/>
    </source>
</evidence>
<feature type="compositionally biased region" description="Low complexity" evidence="1">
    <location>
        <begin position="160"/>
        <end position="173"/>
    </location>
</feature>
<gene>
    <name evidence="2" type="ORF">Aau02nite_65190</name>
</gene>
<evidence type="ECO:0000256" key="1">
    <source>
        <dbReference type="SAM" id="MobiDB-lite"/>
    </source>
</evidence>
<proteinExistence type="predicted"/>
<dbReference type="RefSeq" id="WP_212992396.1">
    <property type="nucleotide sequence ID" value="NZ_BAABEA010000050.1"/>
</dbReference>
<organism evidence="2 3">
    <name type="scientific">Actinoplanes auranticolor</name>
    <dbReference type="NCBI Taxonomy" id="47988"/>
    <lineage>
        <taxon>Bacteria</taxon>
        <taxon>Bacillati</taxon>
        <taxon>Actinomycetota</taxon>
        <taxon>Actinomycetes</taxon>
        <taxon>Micromonosporales</taxon>
        <taxon>Micromonosporaceae</taxon>
        <taxon>Actinoplanes</taxon>
    </lineage>
</organism>
<name>A0A919VU03_9ACTN</name>
<protein>
    <submittedName>
        <fullName evidence="2">Uncharacterized protein</fullName>
    </submittedName>
</protein>
<evidence type="ECO:0000313" key="3">
    <source>
        <dbReference type="Proteomes" id="UP000681340"/>
    </source>
</evidence>
<dbReference type="Proteomes" id="UP000681340">
    <property type="component" value="Unassembled WGS sequence"/>
</dbReference>
<accession>A0A919VU03</accession>
<reference evidence="2" key="1">
    <citation type="submission" date="2021-03" db="EMBL/GenBank/DDBJ databases">
        <title>Whole genome shotgun sequence of Actinoplanes auranticolor NBRC 12245.</title>
        <authorList>
            <person name="Komaki H."/>
            <person name="Tamura T."/>
        </authorList>
    </citation>
    <scope>NUCLEOTIDE SEQUENCE</scope>
    <source>
        <strain evidence="2">NBRC 12245</strain>
    </source>
</reference>
<dbReference type="EMBL" id="BOQL01000055">
    <property type="protein sequence ID" value="GIM75295.1"/>
    <property type="molecule type" value="Genomic_DNA"/>
</dbReference>
<feature type="region of interest" description="Disordered" evidence="1">
    <location>
        <begin position="160"/>
        <end position="194"/>
    </location>
</feature>
<feature type="region of interest" description="Disordered" evidence="1">
    <location>
        <begin position="94"/>
        <end position="117"/>
    </location>
</feature>
<dbReference type="AlphaFoldDB" id="A0A919VU03"/>
<comment type="caution">
    <text evidence="2">The sequence shown here is derived from an EMBL/GenBank/DDBJ whole genome shotgun (WGS) entry which is preliminary data.</text>
</comment>
<feature type="compositionally biased region" description="Low complexity" evidence="1">
    <location>
        <begin position="94"/>
        <end position="105"/>
    </location>
</feature>